<dbReference type="EMBL" id="FR799560">
    <property type="protein sequence ID" value="CBZ23724.1"/>
    <property type="molecule type" value="Genomic_DNA"/>
</dbReference>
<proteinExistence type="predicted"/>
<dbReference type="PhylomeDB" id="E9ALC1"/>
<protein>
    <submittedName>
        <fullName evidence="1">Uncharacterized protein</fullName>
    </submittedName>
</protein>
<accession>E9ALC1</accession>
<dbReference type="Proteomes" id="UP000007259">
    <property type="component" value="Chromosome 7"/>
</dbReference>
<name>E9ALC1_LEIMU</name>
<dbReference type="GeneID" id="13453261"/>
<dbReference type="RefSeq" id="XP_003872255.1">
    <property type="nucleotide sequence ID" value="XM_003872206.1"/>
</dbReference>
<dbReference type="KEGG" id="lmi:LMXM_07_1035"/>
<dbReference type="OrthoDB" id="266105at2759"/>
<dbReference type="VEuPathDB" id="TriTrypDB:LmxM.07.1035"/>
<keyword evidence="2" id="KW-1185">Reference proteome</keyword>
<dbReference type="OMA" id="MRCATRI"/>
<organism evidence="1 2">
    <name type="scientific">Leishmania mexicana (strain MHOM/GT/2001/U1103)</name>
    <dbReference type="NCBI Taxonomy" id="929439"/>
    <lineage>
        <taxon>Eukaryota</taxon>
        <taxon>Discoba</taxon>
        <taxon>Euglenozoa</taxon>
        <taxon>Kinetoplastea</taxon>
        <taxon>Metakinetoplastina</taxon>
        <taxon>Trypanosomatida</taxon>
        <taxon>Trypanosomatidae</taxon>
        <taxon>Leishmaniinae</taxon>
        <taxon>Leishmania</taxon>
    </lineage>
</organism>
<evidence type="ECO:0000313" key="2">
    <source>
        <dbReference type="Proteomes" id="UP000007259"/>
    </source>
</evidence>
<reference evidence="1 2" key="1">
    <citation type="journal article" date="2011" name="Genome Res.">
        <title>Chromosome and gene copy number variation allow major structural change between species and strains of Leishmania.</title>
        <authorList>
            <person name="Rogers M.B."/>
            <person name="Hilley J.D."/>
            <person name="Dickens N.J."/>
            <person name="Wilkes J."/>
            <person name="Bates P.A."/>
            <person name="Depledge D.P."/>
            <person name="Harris D."/>
            <person name="Her Y."/>
            <person name="Herzyk P."/>
            <person name="Imamura H."/>
            <person name="Otto T.D."/>
            <person name="Sanders M."/>
            <person name="Seeger K."/>
            <person name="Dujardin J.C."/>
            <person name="Berriman M."/>
            <person name="Smith D.F."/>
            <person name="Hertz-Fowler C."/>
            <person name="Mottram J.C."/>
        </authorList>
    </citation>
    <scope>NUCLEOTIDE SEQUENCE [LARGE SCALE GENOMIC DNA]</scope>
    <source>
        <strain evidence="1 2">MHOM/GT/2001/U1103</strain>
    </source>
</reference>
<evidence type="ECO:0000313" key="1">
    <source>
        <dbReference type="EMBL" id="CBZ23724.1"/>
    </source>
</evidence>
<dbReference type="AlphaFoldDB" id="E9ALC1"/>
<sequence length="188" mass="19861">MRCATRIGRSLFNGADRGTGSPWRGTSIVRAVGAIYALQVGTLDITGVSAGLQCTLSTSSFFPVGSGGGPAAPLFPSEPAELHAPGVVAAPGMSMEGSVYTVHIVGPAAFVAAVAEVLGDDVLVDLAGRYHVEPYAYWRSGKHQCPTVRLSYDRLRSTEDSLRILHAPDSTVARQGRLYRAIFVASWL</sequence>
<gene>
    <name evidence="1" type="ORF">LMXM_07_1035</name>
</gene>